<evidence type="ECO:0000313" key="2">
    <source>
        <dbReference type="EMBL" id="EOA28278.1"/>
    </source>
</evidence>
<sequence>MWKLVQTTQSYVDILFLMMELRSLLCRQYTMLAGSTCSKDASEAASGKSPFLQRTFETR</sequence>
<dbReference type="Proteomes" id="UP000029121">
    <property type="component" value="Unassembled WGS sequence"/>
</dbReference>
<accession>R0HVZ5</accession>
<evidence type="ECO:0000256" key="1">
    <source>
        <dbReference type="SAM" id="MobiDB-lite"/>
    </source>
</evidence>
<organism evidence="2 3">
    <name type="scientific">Capsella rubella</name>
    <dbReference type="NCBI Taxonomy" id="81985"/>
    <lineage>
        <taxon>Eukaryota</taxon>
        <taxon>Viridiplantae</taxon>
        <taxon>Streptophyta</taxon>
        <taxon>Embryophyta</taxon>
        <taxon>Tracheophyta</taxon>
        <taxon>Spermatophyta</taxon>
        <taxon>Magnoliopsida</taxon>
        <taxon>eudicotyledons</taxon>
        <taxon>Gunneridae</taxon>
        <taxon>Pentapetalae</taxon>
        <taxon>rosids</taxon>
        <taxon>malvids</taxon>
        <taxon>Brassicales</taxon>
        <taxon>Brassicaceae</taxon>
        <taxon>Camelineae</taxon>
        <taxon>Capsella</taxon>
    </lineage>
</organism>
<reference evidence="3" key="1">
    <citation type="journal article" date="2013" name="Nat. Genet.">
        <title>The Capsella rubella genome and the genomic consequences of rapid mating system evolution.</title>
        <authorList>
            <person name="Slotte T."/>
            <person name="Hazzouri K.M."/>
            <person name="Agren J.A."/>
            <person name="Koenig D."/>
            <person name="Maumus F."/>
            <person name="Guo Y.L."/>
            <person name="Steige K."/>
            <person name="Platts A.E."/>
            <person name="Escobar J.S."/>
            <person name="Newman L.K."/>
            <person name="Wang W."/>
            <person name="Mandakova T."/>
            <person name="Vello E."/>
            <person name="Smith L.M."/>
            <person name="Henz S.R."/>
            <person name="Steffen J."/>
            <person name="Takuno S."/>
            <person name="Brandvain Y."/>
            <person name="Coop G."/>
            <person name="Andolfatto P."/>
            <person name="Hu T.T."/>
            <person name="Blanchette M."/>
            <person name="Clark R.M."/>
            <person name="Quesneville H."/>
            <person name="Nordborg M."/>
            <person name="Gaut B.S."/>
            <person name="Lysak M.A."/>
            <person name="Jenkins J."/>
            <person name="Grimwood J."/>
            <person name="Chapman J."/>
            <person name="Prochnik S."/>
            <person name="Shu S."/>
            <person name="Rokhsar D."/>
            <person name="Schmutz J."/>
            <person name="Weigel D."/>
            <person name="Wright S.I."/>
        </authorList>
    </citation>
    <scope>NUCLEOTIDE SEQUENCE [LARGE SCALE GENOMIC DNA]</scope>
    <source>
        <strain evidence="3">cv. Monte Gargano</strain>
    </source>
</reference>
<name>R0HVZ5_9BRAS</name>
<proteinExistence type="predicted"/>
<dbReference type="AlphaFoldDB" id="R0HVZ5"/>
<gene>
    <name evidence="2" type="ORF">CARUB_v10024472mg</name>
</gene>
<dbReference type="EMBL" id="KB870808">
    <property type="protein sequence ID" value="EOA28278.1"/>
    <property type="molecule type" value="Genomic_DNA"/>
</dbReference>
<protein>
    <submittedName>
        <fullName evidence="2">Uncharacterized protein</fullName>
    </submittedName>
</protein>
<keyword evidence="3" id="KW-1185">Reference proteome</keyword>
<evidence type="ECO:0000313" key="3">
    <source>
        <dbReference type="Proteomes" id="UP000029121"/>
    </source>
</evidence>
<feature type="region of interest" description="Disordered" evidence="1">
    <location>
        <begin position="39"/>
        <end position="59"/>
    </location>
</feature>